<evidence type="ECO:0000313" key="1">
    <source>
        <dbReference type="EMBL" id="GIY81649.1"/>
    </source>
</evidence>
<dbReference type="Proteomes" id="UP001054945">
    <property type="component" value="Unassembled WGS sequence"/>
</dbReference>
<gene>
    <name evidence="1" type="ORF">CEXT_611061</name>
</gene>
<name>A0AAV4WIL5_CAEEX</name>
<comment type="caution">
    <text evidence="1">The sequence shown here is derived from an EMBL/GenBank/DDBJ whole genome shotgun (WGS) entry which is preliminary data.</text>
</comment>
<protein>
    <submittedName>
        <fullName evidence="1">Uncharacterized protein</fullName>
    </submittedName>
</protein>
<accession>A0AAV4WIL5</accession>
<dbReference type="EMBL" id="BPLR01016151">
    <property type="protein sequence ID" value="GIY81649.1"/>
    <property type="molecule type" value="Genomic_DNA"/>
</dbReference>
<keyword evidence="2" id="KW-1185">Reference proteome</keyword>
<proteinExistence type="predicted"/>
<reference evidence="1 2" key="1">
    <citation type="submission" date="2021-06" db="EMBL/GenBank/DDBJ databases">
        <title>Caerostris extrusa draft genome.</title>
        <authorList>
            <person name="Kono N."/>
            <person name="Arakawa K."/>
        </authorList>
    </citation>
    <scope>NUCLEOTIDE SEQUENCE [LARGE SCALE GENOMIC DNA]</scope>
</reference>
<evidence type="ECO:0000313" key="2">
    <source>
        <dbReference type="Proteomes" id="UP001054945"/>
    </source>
</evidence>
<organism evidence="1 2">
    <name type="scientific">Caerostris extrusa</name>
    <name type="common">Bark spider</name>
    <name type="synonym">Caerostris bankana</name>
    <dbReference type="NCBI Taxonomy" id="172846"/>
    <lineage>
        <taxon>Eukaryota</taxon>
        <taxon>Metazoa</taxon>
        <taxon>Ecdysozoa</taxon>
        <taxon>Arthropoda</taxon>
        <taxon>Chelicerata</taxon>
        <taxon>Arachnida</taxon>
        <taxon>Araneae</taxon>
        <taxon>Araneomorphae</taxon>
        <taxon>Entelegynae</taxon>
        <taxon>Araneoidea</taxon>
        <taxon>Araneidae</taxon>
        <taxon>Caerostris</taxon>
    </lineage>
</organism>
<sequence length="147" mass="17040">MSYLVKRKILRFVKNVILVNFCDPGLRFGELELDVAKATRSFAPYRDKFWSMFQDHWKTTCESEAEVLLFGFTQCLMMSPHGTDIEFLMVCAFLTEFVSYSFLKKKCYSAAPHFRVSALCYRQVFLPSRQGTLSGSAESVRDHKYLS</sequence>
<dbReference type="AlphaFoldDB" id="A0AAV4WIL5"/>